<keyword evidence="6 10" id="KW-1133">Transmembrane helix</keyword>
<feature type="transmembrane region" description="Helical" evidence="10">
    <location>
        <begin position="210"/>
        <end position="236"/>
    </location>
</feature>
<feature type="transmembrane region" description="Helical" evidence="10">
    <location>
        <begin position="438"/>
        <end position="457"/>
    </location>
</feature>
<dbReference type="InterPro" id="IPR048279">
    <property type="entry name" value="MdtK-like"/>
</dbReference>
<dbReference type="GO" id="GO:0015297">
    <property type="term" value="F:antiporter activity"/>
    <property type="evidence" value="ECO:0007669"/>
    <property type="project" value="UniProtKB-KW"/>
</dbReference>
<feature type="transmembrane region" description="Helical" evidence="10">
    <location>
        <begin position="413"/>
        <end position="432"/>
    </location>
</feature>
<evidence type="ECO:0000256" key="9">
    <source>
        <dbReference type="ARBA" id="ARBA00031636"/>
    </source>
</evidence>
<feature type="transmembrane region" description="Helical" evidence="10">
    <location>
        <begin position="291"/>
        <end position="319"/>
    </location>
</feature>
<evidence type="ECO:0000256" key="4">
    <source>
        <dbReference type="ARBA" id="ARBA00022475"/>
    </source>
</evidence>
<keyword evidence="8 10" id="KW-0472">Membrane</keyword>
<evidence type="ECO:0000256" key="5">
    <source>
        <dbReference type="ARBA" id="ARBA00022692"/>
    </source>
</evidence>
<keyword evidence="5 10" id="KW-0812">Transmembrane</keyword>
<keyword evidence="4" id="KW-1003">Cell membrane</keyword>
<evidence type="ECO:0000256" key="3">
    <source>
        <dbReference type="ARBA" id="ARBA00022449"/>
    </source>
</evidence>
<evidence type="ECO:0000256" key="6">
    <source>
        <dbReference type="ARBA" id="ARBA00022989"/>
    </source>
</evidence>
<feature type="transmembrane region" description="Helical" evidence="10">
    <location>
        <begin position="380"/>
        <end position="401"/>
    </location>
</feature>
<keyword evidence="2" id="KW-0813">Transport</keyword>
<reference evidence="11" key="1">
    <citation type="journal article" date="2015" name="Nature">
        <title>Complex archaea that bridge the gap between prokaryotes and eukaryotes.</title>
        <authorList>
            <person name="Spang A."/>
            <person name="Saw J.H."/>
            <person name="Jorgensen S.L."/>
            <person name="Zaremba-Niedzwiedzka K."/>
            <person name="Martijn J."/>
            <person name="Lind A.E."/>
            <person name="van Eijk R."/>
            <person name="Schleper C."/>
            <person name="Guy L."/>
            <person name="Ettema T.J."/>
        </authorList>
    </citation>
    <scope>NUCLEOTIDE SEQUENCE</scope>
</reference>
<evidence type="ECO:0000256" key="8">
    <source>
        <dbReference type="ARBA" id="ARBA00023136"/>
    </source>
</evidence>
<feature type="transmembrane region" description="Helical" evidence="10">
    <location>
        <begin position="152"/>
        <end position="173"/>
    </location>
</feature>
<name>A0A0F9YF52_9ZZZZ</name>
<dbReference type="InterPro" id="IPR050222">
    <property type="entry name" value="MATE_MdtK"/>
</dbReference>
<dbReference type="NCBIfam" id="TIGR00797">
    <property type="entry name" value="matE"/>
    <property type="match status" value="1"/>
</dbReference>
<feature type="transmembrane region" description="Helical" evidence="10">
    <location>
        <begin position="339"/>
        <end position="360"/>
    </location>
</feature>
<feature type="transmembrane region" description="Helical" evidence="10">
    <location>
        <begin position="248"/>
        <end position="271"/>
    </location>
</feature>
<feature type="transmembrane region" description="Helical" evidence="10">
    <location>
        <begin position="107"/>
        <end position="132"/>
    </location>
</feature>
<dbReference type="GO" id="GO:0006811">
    <property type="term" value="P:monoatomic ion transport"/>
    <property type="evidence" value="ECO:0007669"/>
    <property type="project" value="UniProtKB-KW"/>
</dbReference>
<organism evidence="11">
    <name type="scientific">marine sediment metagenome</name>
    <dbReference type="NCBI Taxonomy" id="412755"/>
    <lineage>
        <taxon>unclassified sequences</taxon>
        <taxon>metagenomes</taxon>
        <taxon>ecological metagenomes</taxon>
    </lineage>
</organism>
<dbReference type="Pfam" id="PF01554">
    <property type="entry name" value="MatE"/>
    <property type="match status" value="2"/>
</dbReference>
<sequence length="466" mass="49657">MLKKIQAGLSLFRQALVGNATINYTEGSIARATFLLSVPMILEMAMESVFAIVDIFFVAGLGAEAVATVGLTEAVISLLYALAIGLSMAATALVARRIGENNPAAAAVVAGQAIWVGMAVSVLVGVTGFFYAGRILTLMGADAAVLATGETYTRIMFSGAFTIVFLFLNNAIFRGAGDASIAMRALILANGINIVLDPVLIYGWGPFPELGLTGAAVATNIGRGVGVAYQIYYLCAHNRRIRLALTDLVLRLSIVLQLLRISVGGIAQFLIATASWVFLMRLVSNFGNEAVAGYTIAIRVIIFVILPSWGLSNAVATLVGQNLGAGKPDRAERTVWQVVGYNVSYMLMVGLVLIFFPVWVMGFFSQNPDVVANGIQSLRILSYGFVFLAIGSVVTQAFNGAGDTMTPTWINGFSFWLVQIPLAWTLAMAAGWGAEGVYWSIFIGDLTMGIIGTVLFMRGSWKRLAV</sequence>
<dbReference type="PIRSF" id="PIRSF006603">
    <property type="entry name" value="DinF"/>
    <property type="match status" value="1"/>
</dbReference>
<dbReference type="GO" id="GO:0005886">
    <property type="term" value="C:plasma membrane"/>
    <property type="evidence" value="ECO:0007669"/>
    <property type="project" value="UniProtKB-SubCell"/>
</dbReference>
<evidence type="ECO:0000256" key="7">
    <source>
        <dbReference type="ARBA" id="ARBA00023065"/>
    </source>
</evidence>
<feature type="transmembrane region" description="Helical" evidence="10">
    <location>
        <begin position="185"/>
        <end position="204"/>
    </location>
</feature>
<dbReference type="InterPro" id="IPR002528">
    <property type="entry name" value="MATE_fam"/>
</dbReference>
<feature type="transmembrane region" description="Helical" evidence="10">
    <location>
        <begin position="49"/>
        <end position="69"/>
    </location>
</feature>
<dbReference type="PANTHER" id="PTHR43298">
    <property type="entry name" value="MULTIDRUG RESISTANCE PROTEIN NORM-RELATED"/>
    <property type="match status" value="1"/>
</dbReference>
<dbReference type="EMBL" id="LAZR01000004">
    <property type="protein sequence ID" value="KKO10767.1"/>
    <property type="molecule type" value="Genomic_DNA"/>
</dbReference>
<dbReference type="CDD" id="cd13139">
    <property type="entry name" value="MATE_like_14"/>
    <property type="match status" value="1"/>
</dbReference>
<gene>
    <name evidence="11" type="ORF">LCGC14_0022500</name>
</gene>
<keyword evidence="3" id="KW-0050">Antiport</keyword>
<feature type="transmembrane region" description="Helical" evidence="10">
    <location>
        <begin position="75"/>
        <end position="95"/>
    </location>
</feature>
<evidence type="ECO:0000256" key="10">
    <source>
        <dbReference type="SAM" id="Phobius"/>
    </source>
</evidence>
<proteinExistence type="predicted"/>
<evidence type="ECO:0000256" key="1">
    <source>
        <dbReference type="ARBA" id="ARBA00004651"/>
    </source>
</evidence>
<keyword evidence="7" id="KW-0406">Ion transport</keyword>
<protein>
    <recommendedName>
        <fullName evidence="9">Multidrug-efflux transporter</fullName>
    </recommendedName>
</protein>
<comment type="caution">
    <text evidence="11">The sequence shown here is derived from an EMBL/GenBank/DDBJ whole genome shotgun (WGS) entry which is preliminary data.</text>
</comment>
<dbReference type="PANTHER" id="PTHR43298:SF2">
    <property type="entry name" value="FMN_FAD EXPORTER YEEO-RELATED"/>
    <property type="match status" value="1"/>
</dbReference>
<dbReference type="GO" id="GO:0042910">
    <property type="term" value="F:xenobiotic transmembrane transporter activity"/>
    <property type="evidence" value="ECO:0007669"/>
    <property type="project" value="InterPro"/>
</dbReference>
<evidence type="ECO:0000256" key="2">
    <source>
        <dbReference type="ARBA" id="ARBA00022448"/>
    </source>
</evidence>
<accession>A0A0F9YF52</accession>
<dbReference type="AlphaFoldDB" id="A0A0F9YF52"/>
<comment type="subcellular location">
    <subcellularLocation>
        <location evidence="1">Cell membrane</location>
        <topology evidence="1">Multi-pass membrane protein</topology>
    </subcellularLocation>
</comment>
<evidence type="ECO:0000313" key="11">
    <source>
        <dbReference type="EMBL" id="KKO10767.1"/>
    </source>
</evidence>